<dbReference type="Gene3D" id="1.10.418.10">
    <property type="entry name" value="Calponin-like domain"/>
    <property type="match status" value="1"/>
</dbReference>
<evidence type="ECO:0000313" key="2">
    <source>
        <dbReference type="Ensembl" id="ENSORLP00020000189.1"/>
    </source>
</evidence>
<evidence type="ECO:0008006" key="4">
    <source>
        <dbReference type="Google" id="ProtNLM"/>
    </source>
</evidence>
<dbReference type="Proteomes" id="UP000265180">
    <property type="component" value="Chromosome 21"/>
</dbReference>
<dbReference type="Ensembl" id="ENSORLT00020015127.1">
    <property type="protein sequence ID" value="ENSORLP00020000189.1"/>
    <property type="gene ID" value="ENSORLG00020022489.1"/>
</dbReference>
<evidence type="ECO:0000313" key="3">
    <source>
        <dbReference type="Proteomes" id="UP000265180"/>
    </source>
</evidence>
<reference evidence="2" key="3">
    <citation type="submission" date="2025-08" db="UniProtKB">
        <authorList>
            <consortium name="Ensembl"/>
        </authorList>
    </citation>
    <scope>IDENTIFICATION</scope>
    <source>
        <strain evidence="2">HNI</strain>
    </source>
</reference>
<dbReference type="PANTHER" id="PTHR15551">
    <property type="entry name" value="LIM DOMAIN ONLY 7"/>
    <property type="match status" value="1"/>
</dbReference>
<protein>
    <recommendedName>
        <fullName evidence="4">Calponin-homology (CH) domain-containing protein</fullName>
    </recommendedName>
</protein>
<accession>A0A3P9JV92</accession>
<dbReference type="AlphaFoldDB" id="A0A3P9JV92"/>
<organism evidence="2 3">
    <name type="scientific">Oryzias latipes</name>
    <name type="common">Japanese rice fish</name>
    <name type="synonym">Japanese killifish</name>
    <dbReference type="NCBI Taxonomy" id="8090"/>
    <lineage>
        <taxon>Eukaryota</taxon>
        <taxon>Metazoa</taxon>
        <taxon>Chordata</taxon>
        <taxon>Craniata</taxon>
        <taxon>Vertebrata</taxon>
        <taxon>Euteleostomi</taxon>
        <taxon>Actinopterygii</taxon>
        <taxon>Neopterygii</taxon>
        <taxon>Teleostei</taxon>
        <taxon>Neoteleostei</taxon>
        <taxon>Acanthomorphata</taxon>
        <taxon>Ovalentaria</taxon>
        <taxon>Atherinomorphae</taxon>
        <taxon>Beloniformes</taxon>
        <taxon>Adrianichthyidae</taxon>
        <taxon>Oryziinae</taxon>
        <taxon>Oryzias</taxon>
    </lineage>
</organism>
<name>A0A3P9JV92_ORYLA</name>
<evidence type="ECO:0000256" key="1">
    <source>
        <dbReference type="SAM" id="MobiDB-lite"/>
    </source>
</evidence>
<proteinExistence type="predicted"/>
<feature type="compositionally biased region" description="Basic residues" evidence="1">
    <location>
        <begin position="1"/>
        <end position="10"/>
    </location>
</feature>
<dbReference type="InterPro" id="IPR036872">
    <property type="entry name" value="CH_dom_sf"/>
</dbReference>
<reference evidence="2 3" key="2">
    <citation type="submission" date="2017-04" db="EMBL/GenBank/DDBJ databases">
        <title>CpG methylation of centromeres and impact of large insertions on vertebrate speciation.</title>
        <authorList>
            <person name="Ichikawa K."/>
            <person name="Yoshimura J."/>
            <person name="Morishita S."/>
        </authorList>
    </citation>
    <scope>NUCLEOTIDE SEQUENCE</scope>
    <source>
        <strain evidence="2 3">HNI</strain>
    </source>
</reference>
<dbReference type="SUPFAM" id="SSF47576">
    <property type="entry name" value="Calponin-homology domain, CH-domain"/>
    <property type="match status" value="1"/>
</dbReference>
<feature type="region of interest" description="Disordered" evidence="1">
    <location>
        <begin position="1"/>
        <end position="27"/>
    </location>
</feature>
<reference evidence="2" key="4">
    <citation type="submission" date="2025-09" db="UniProtKB">
        <authorList>
            <consortium name="Ensembl"/>
        </authorList>
    </citation>
    <scope>IDENTIFICATION</scope>
    <source>
        <strain evidence="2">HNI</strain>
    </source>
</reference>
<dbReference type="PANTHER" id="PTHR15551:SF5">
    <property type="entry name" value="LIM AND CALPONIN HOMOLOGY DOMAINS-CONTAINING PROTEIN 1 ISOFORM X1"/>
    <property type="match status" value="1"/>
</dbReference>
<sequence>MFFNGRRKASPWREPTQKSSPIGVPQLGLEGPSCCAARAATGRSFGDKDFRGNLENGIFLCELLSTIKPGLVKKINRLPTPIAGLATFRICSSGEKLIW</sequence>
<reference key="1">
    <citation type="journal article" date="2007" name="Nature">
        <title>The medaka draft genome and insights into vertebrate genome evolution.</title>
        <authorList>
            <person name="Kasahara M."/>
            <person name="Naruse K."/>
            <person name="Sasaki S."/>
            <person name="Nakatani Y."/>
            <person name="Qu W."/>
            <person name="Ahsan B."/>
            <person name="Yamada T."/>
            <person name="Nagayasu Y."/>
            <person name="Doi K."/>
            <person name="Kasai Y."/>
            <person name="Jindo T."/>
            <person name="Kobayashi D."/>
            <person name="Shimada A."/>
            <person name="Toyoda A."/>
            <person name="Kuroki Y."/>
            <person name="Fujiyama A."/>
            <person name="Sasaki T."/>
            <person name="Shimizu A."/>
            <person name="Asakawa S."/>
            <person name="Shimizu N."/>
            <person name="Hashimoto S."/>
            <person name="Yang J."/>
            <person name="Lee Y."/>
            <person name="Matsushima K."/>
            <person name="Sugano S."/>
            <person name="Sakaizumi M."/>
            <person name="Narita T."/>
            <person name="Ohishi K."/>
            <person name="Haga S."/>
            <person name="Ohta F."/>
            <person name="Nomoto H."/>
            <person name="Nogata K."/>
            <person name="Morishita T."/>
            <person name="Endo T."/>
            <person name="Shin-I T."/>
            <person name="Takeda H."/>
            <person name="Morishita S."/>
            <person name="Kohara Y."/>
        </authorList>
    </citation>
    <scope>NUCLEOTIDE SEQUENCE [LARGE SCALE GENOMIC DNA]</scope>
    <source>
        <strain>Hd-rR</strain>
    </source>
</reference>